<sequence>METHKQVGQSNSGLFSSIFRKKDTSTRHSKVRDAVDEHLQETHVGEQDLDMAQKRQKLPVYKAAECNKATIFAPFEALDRFIDVHTRFYEALCEWRVLDILPHLAVPIIAVFVKQLFVYCLHMQNMVDALREFESLVFSDDKLAKCIEMRDEASGRPCLRALLTTVPVSCIWYYGDVLRAMHVEAGEIGDAARCSSIEGCLDSLEHIAKTIWPTLEQLVNLQRLAVMQRRILGMDSSLLTPEQRIHSIDMLGCSGADFFGKRHTVYAVLLEDRLILLKRHRGSKSLRLFKSYMFSKVSLAHEKAHCGNDGAFYILNSGDIVAQLHPLSKESEATWLQGLKSLATVHKYEDIAFEPPVSLLESMVLGSA</sequence>
<protein>
    <recommendedName>
        <fullName evidence="3">DH domain-containing protein</fullName>
    </recommendedName>
</protein>
<evidence type="ECO:0000313" key="1">
    <source>
        <dbReference type="EMBL" id="RKP07526.1"/>
    </source>
</evidence>
<organism evidence="1 2">
    <name type="scientific">Thamnocephalis sphaerospora</name>
    <dbReference type="NCBI Taxonomy" id="78915"/>
    <lineage>
        <taxon>Eukaryota</taxon>
        <taxon>Fungi</taxon>
        <taxon>Fungi incertae sedis</taxon>
        <taxon>Zoopagomycota</taxon>
        <taxon>Zoopagomycotina</taxon>
        <taxon>Zoopagomycetes</taxon>
        <taxon>Zoopagales</taxon>
        <taxon>Sigmoideomycetaceae</taxon>
        <taxon>Thamnocephalis</taxon>
    </lineage>
</organism>
<evidence type="ECO:0000313" key="2">
    <source>
        <dbReference type="Proteomes" id="UP000271241"/>
    </source>
</evidence>
<dbReference type="InterPro" id="IPR035899">
    <property type="entry name" value="DBL_dom_sf"/>
</dbReference>
<proteinExistence type="predicted"/>
<reference evidence="2" key="1">
    <citation type="journal article" date="2018" name="Nat. Microbiol.">
        <title>Leveraging single-cell genomics to expand the fungal tree of life.</title>
        <authorList>
            <person name="Ahrendt S.R."/>
            <person name="Quandt C.A."/>
            <person name="Ciobanu D."/>
            <person name="Clum A."/>
            <person name="Salamov A."/>
            <person name="Andreopoulos B."/>
            <person name="Cheng J.F."/>
            <person name="Woyke T."/>
            <person name="Pelin A."/>
            <person name="Henrissat B."/>
            <person name="Reynolds N.K."/>
            <person name="Benny G.L."/>
            <person name="Smith M.E."/>
            <person name="James T.Y."/>
            <person name="Grigoriev I.V."/>
        </authorList>
    </citation>
    <scope>NUCLEOTIDE SEQUENCE [LARGE SCALE GENOMIC DNA]</scope>
    <source>
        <strain evidence="2">RSA 1356</strain>
    </source>
</reference>
<dbReference type="AlphaFoldDB" id="A0A4P9XNJ6"/>
<dbReference type="SUPFAM" id="SSF48065">
    <property type="entry name" value="DBL homology domain (DH-domain)"/>
    <property type="match status" value="1"/>
</dbReference>
<gene>
    <name evidence="1" type="ORF">THASP1DRAFT_24338</name>
</gene>
<dbReference type="EMBL" id="KZ992706">
    <property type="protein sequence ID" value="RKP07526.1"/>
    <property type="molecule type" value="Genomic_DNA"/>
</dbReference>
<dbReference type="Proteomes" id="UP000271241">
    <property type="component" value="Unassembled WGS sequence"/>
</dbReference>
<accession>A0A4P9XNJ6</accession>
<name>A0A4P9XNJ6_9FUNG</name>
<evidence type="ECO:0008006" key="3">
    <source>
        <dbReference type="Google" id="ProtNLM"/>
    </source>
</evidence>
<keyword evidence="2" id="KW-1185">Reference proteome</keyword>